<gene>
    <name evidence="7" type="ORF">VA596_47760</name>
</gene>
<proteinExistence type="inferred from homology"/>
<dbReference type="RefSeq" id="WP_323337192.1">
    <property type="nucleotide sequence ID" value="NZ_JAYFSI010000021.1"/>
</dbReference>
<dbReference type="InterPro" id="IPR051473">
    <property type="entry name" value="P2Ox-like"/>
</dbReference>
<organism evidence="7 8">
    <name type="scientific">Amycolatopsis heterodermiae</name>
    <dbReference type="NCBI Taxonomy" id="3110235"/>
    <lineage>
        <taxon>Bacteria</taxon>
        <taxon>Bacillati</taxon>
        <taxon>Actinomycetota</taxon>
        <taxon>Actinomycetes</taxon>
        <taxon>Pseudonocardiales</taxon>
        <taxon>Pseudonocardiaceae</taxon>
        <taxon>Amycolatopsis</taxon>
    </lineage>
</organism>
<dbReference type="SUPFAM" id="SSF54373">
    <property type="entry name" value="FAD-linked reductases, C-terminal domain"/>
    <property type="match status" value="1"/>
</dbReference>
<feature type="domain" description="Glucose-methanol-choline oxidoreductase C-terminal" evidence="6">
    <location>
        <begin position="333"/>
        <end position="452"/>
    </location>
</feature>
<dbReference type="SUPFAM" id="SSF51905">
    <property type="entry name" value="FAD/NAD(P)-binding domain"/>
    <property type="match status" value="1"/>
</dbReference>
<sequence length="464" mass="49976">MYRFDVVIVGSGPAGVATAEWLHDHEPTITIAVIERGPLLLRRHFYDSGGSVRDRDAFFNEHRECPWIGDLSEGGTLLPSLGGRGIVGGSQLHRFYSEDFTLWKNGSWPIDATQLAPYFSAAEARLLGSTRSTGPSQDFVCSTLAKFGARHPPSGPAISDPAGVNGGFSHRSSAERLLTLLNPDLSNTEKRIQVFPETVAIKLVSPRSNSSQVTYVRCVSARRSEQAAFDIGGSVFVLAASPVESARLLLVSDLADARSSSSTVGRYLTEHIYCRGHLDVSGNADIGTGTINAFLPPPGPHLDERYQIEMRSIAEPDQDRRIVRITGSAAMDPNRDNRVTLATSVYDGYGVPRASTTLKLSTGDQRRTQSMIQAMHDVATHLNGTWLTPPVVLPRGSSYHETGTLRMTAYEQESATDPSGLLRGTTNVFAGDGAAFASVGVANPILTITAMAYRLATALPGYLT</sequence>
<evidence type="ECO:0000313" key="8">
    <source>
        <dbReference type="Proteomes" id="UP001304298"/>
    </source>
</evidence>
<keyword evidence="8" id="KW-1185">Reference proteome</keyword>
<comment type="similarity">
    <text evidence="2">Belongs to the GMC oxidoreductase family.</text>
</comment>
<evidence type="ECO:0000256" key="2">
    <source>
        <dbReference type="ARBA" id="ARBA00010790"/>
    </source>
</evidence>
<evidence type="ECO:0000256" key="4">
    <source>
        <dbReference type="ARBA" id="ARBA00022827"/>
    </source>
</evidence>
<evidence type="ECO:0000256" key="3">
    <source>
        <dbReference type="ARBA" id="ARBA00022630"/>
    </source>
</evidence>
<dbReference type="Gene3D" id="3.50.50.60">
    <property type="entry name" value="FAD/NAD(P)-binding domain"/>
    <property type="match status" value="2"/>
</dbReference>
<protein>
    <submittedName>
        <fullName evidence="7">GMC oxidoreductase</fullName>
    </submittedName>
</protein>
<keyword evidence="4" id="KW-0274">FAD</keyword>
<evidence type="ECO:0000256" key="5">
    <source>
        <dbReference type="ARBA" id="ARBA00023002"/>
    </source>
</evidence>
<comment type="caution">
    <text evidence="7">The sequence shown here is derived from an EMBL/GenBank/DDBJ whole genome shotgun (WGS) entry which is preliminary data.</text>
</comment>
<comment type="cofactor">
    <cofactor evidence="1">
        <name>FAD</name>
        <dbReference type="ChEBI" id="CHEBI:57692"/>
    </cofactor>
</comment>
<evidence type="ECO:0000256" key="1">
    <source>
        <dbReference type="ARBA" id="ARBA00001974"/>
    </source>
</evidence>
<dbReference type="InterPro" id="IPR007867">
    <property type="entry name" value="GMC_OxRtase_C"/>
</dbReference>
<dbReference type="PANTHER" id="PTHR42784:SF1">
    <property type="entry name" value="PYRANOSE 2-OXIDASE"/>
    <property type="match status" value="1"/>
</dbReference>
<dbReference type="InterPro" id="IPR036188">
    <property type="entry name" value="FAD/NAD-bd_sf"/>
</dbReference>
<dbReference type="Pfam" id="PF05199">
    <property type="entry name" value="GMC_oxred_C"/>
    <property type="match status" value="1"/>
</dbReference>
<reference evidence="7 8" key="1">
    <citation type="submission" date="2023-12" db="EMBL/GenBank/DDBJ databases">
        <title>Amycolatopsis sp. V23-08.</title>
        <authorList>
            <person name="Somphong A."/>
        </authorList>
    </citation>
    <scope>NUCLEOTIDE SEQUENCE [LARGE SCALE GENOMIC DNA]</scope>
    <source>
        <strain evidence="7 8">V23-08</strain>
    </source>
</reference>
<evidence type="ECO:0000313" key="7">
    <source>
        <dbReference type="EMBL" id="MEA5367298.1"/>
    </source>
</evidence>
<evidence type="ECO:0000259" key="6">
    <source>
        <dbReference type="Pfam" id="PF05199"/>
    </source>
</evidence>
<dbReference type="PANTHER" id="PTHR42784">
    <property type="entry name" value="PYRANOSE 2-OXIDASE"/>
    <property type="match status" value="1"/>
</dbReference>
<keyword evidence="5" id="KW-0560">Oxidoreductase</keyword>
<name>A0ABU5RLX6_9PSEU</name>
<dbReference type="EMBL" id="JAYFSI010000021">
    <property type="protein sequence ID" value="MEA5367298.1"/>
    <property type="molecule type" value="Genomic_DNA"/>
</dbReference>
<keyword evidence="3" id="KW-0285">Flavoprotein</keyword>
<accession>A0ABU5RLX6</accession>
<dbReference type="Proteomes" id="UP001304298">
    <property type="component" value="Unassembled WGS sequence"/>
</dbReference>